<dbReference type="SMART" id="SM00062">
    <property type="entry name" value="PBPb"/>
    <property type="match status" value="1"/>
</dbReference>
<feature type="domain" description="Solute-binding protein family 3/N-terminal" evidence="3">
    <location>
        <begin position="44"/>
        <end position="278"/>
    </location>
</feature>
<organism evidence="4 5">
    <name type="scientific">Methylomonas koyamae</name>
    <dbReference type="NCBI Taxonomy" id="702114"/>
    <lineage>
        <taxon>Bacteria</taxon>
        <taxon>Pseudomonadati</taxon>
        <taxon>Pseudomonadota</taxon>
        <taxon>Gammaproteobacteria</taxon>
        <taxon>Methylococcales</taxon>
        <taxon>Methylococcaceae</taxon>
        <taxon>Methylomonas</taxon>
    </lineage>
</organism>
<evidence type="ECO:0000313" key="5">
    <source>
        <dbReference type="Proteomes" id="UP000077628"/>
    </source>
</evidence>
<evidence type="ECO:0000259" key="3">
    <source>
        <dbReference type="SMART" id="SM00062"/>
    </source>
</evidence>
<evidence type="ECO:0000313" key="4">
    <source>
        <dbReference type="EMBL" id="OAI19743.1"/>
    </source>
</evidence>
<gene>
    <name evidence="4" type="ORF">A1355_03710</name>
</gene>
<dbReference type="Gene3D" id="3.40.190.10">
    <property type="entry name" value="Periplasmic binding protein-like II"/>
    <property type="match status" value="2"/>
</dbReference>
<keyword evidence="5" id="KW-1185">Reference proteome</keyword>
<dbReference type="InterPro" id="IPR001638">
    <property type="entry name" value="Solute-binding_3/MltF_N"/>
</dbReference>
<dbReference type="AlphaFoldDB" id="A0A177NQZ7"/>
<comment type="caution">
    <text evidence="4">The sequence shown here is derived from an EMBL/GenBank/DDBJ whole genome shotgun (WGS) entry which is preliminary data.</text>
</comment>
<reference evidence="5" key="1">
    <citation type="submission" date="2016-03" db="EMBL/GenBank/DDBJ databases">
        <authorList>
            <person name="Heylen K."/>
            <person name="De Vos P."/>
            <person name="Vekeman B."/>
        </authorList>
    </citation>
    <scope>NUCLEOTIDE SEQUENCE [LARGE SCALE GENOMIC DNA]</scope>
    <source>
        <strain evidence="5">R-45383</strain>
    </source>
</reference>
<name>A0A177NQZ7_9GAMM</name>
<dbReference type="RefSeq" id="WP_064027735.1">
    <property type="nucleotide sequence ID" value="NZ_LUUK01000154.1"/>
</dbReference>
<comment type="similarity">
    <text evidence="1">Belongs to the bacterial solute-binding protein 3 family.</text>
</comment>
<dbReference type="SUPFAM" id="SSF53850">
    <property type="entry name" value="Periplasmic binding protein-like II"/>
    <property type="match status" value="1"/>
</dbReference>
<accession>A0A177NQZ7</accession>
<keyword evidence="2" id="KW-0732">Signal</keyword>
<dbReference type="STRING" id="702114.A1355_03710"/>
<dbReference type="EMBL" id="LUUK01000154">
    <property type="protein sequence ID" value="OAI19743.1"/>
    <property type="molecule type" value="Genomic_DNA"/>
</dbReference>
<dbReference type="PANTHER" id="PTHR35936:SF17">
    <property type="entry name" value="ARGININE-BINDING EXTRACELLULAR PROTEIN ARTP"/>
    <property type="match status" value="1"/>
</dbReference>
<dbReference type="PANTHER" id="PTHR35936">
    <property type="entry name" value="MEMBRANE-BOUND LYTIC MUREIN TRANSGLYCOSYLASE F"/>
    <property type="match status" value="1"/>
</dbReference>
<evidence type="ECO:0000256" key="1">
    <source>
        <dbReference type="ARBA" id="ARBA00010333"/>
    </source>
</evidence>
<protein>
    <recommendedName>
        <fullName evidence="3">Solute-binding protein family 3/N-terminal domain-containing protein</fullName>
    </recommendedName>
</protein>
<dbReference type="Pfam" id="PF00497">
    <property type="entry name" value="SBP_bac_3"/>
    <property type="match status" value="1"/>
</dbReference>
<sequence>MHQPHAIRLIALLVLIPALVAPWWLASTADSDDTSWARISRDGTLRVGTALEAPYVYLDDAGRLTGLEVETVKHIAAELGITRIDWQQTAFDSLIPDLLAGRFDMIAAGLFVTPQRAALLAFSEPTFHVGPTLLVGIGNPHRLNSYADLAAQAELKVAVLQGAVEAELLRACGVADRQIIVVPDALTGRVAVETGLTAALALSQPSVNRMVADQRLGKLEIAAPFQAPRHNGLGYIGFGAMAFRPGDRELLARWNRQLAGFVGGTTHRELLIAFGFGADALPDSTTTAEILGRMAR</sequence>
<proteinExistence type="inferred from homology"/>
<dbReference type="Proteomes" id="UP000077628">
    <property type="component" value="Unassembled WGS sequence"/>
</dbReference>
<evidence type="ECO:0000256" key="2">
    <source>
        <dbReference type="ARBA" id="ARBA00022729"/>
    </source>
</evidence>